<organism evidence="1">
    <name type="scientific">marine sediment metagenome</name>
    <dbReference type="NCBI Taxonomy" id="412755"/>
    <lineage>
        <taxon>unclassified sequences</taxon>
        <taxon>metagenomes</taxon>
        <taxon>ecological metagenomes</taxon>
    </lineage>
</organism>
<evidence type="ECO:0000313" key="1">
    <source>
        <dbReference type="EMBL" id="KKL04520.1"/>
    </source>
</evidence>
<name>A0A0F9A4X4_9ZZZZ</name>
<dbReference type="AlphaFoldDB" id="A0A0F9A4X4"/>
<reference evidence="1" key="1">
    <citation type="journal article" date="2015" name="Nature">
        <title>Complex archaea that bridge the gap between prokaryotes and eukaryotes.</title>
        <authorList>
            <person name="Spang A."/>
            <person name="Saw J.H."/>
            <person name="Jorgensen S.L."/>
            <person name="Zaremba-Niedzwiedzka K."/>
            <person name="Martijn J."/>
            <person name="Lind A.E."/>
            <person name="van Eijk R."/>
            <person name="Schleper C."/>
            <person name="Guy L."/>
            <person name="Ettema T.J."/>
        </authorList>
    </citation>
    <scope>NUCLEOTIDE SEQUENCE</scope>
</reference>
<dbReference type="InterPro" id="IPR036388">
    <property type="entry name" value="WH-like_DNA-bd_sf"/>
</dbReference>
<proteinExistence type="predicted"/>
<comment type="caution">
    <text evidence="1">The sequence shown here is derived from an EMBL/GenBank/DDBJ whole genome shotgun (WGS) entry which is preliminary data.</text>
</comment>
<protein>
    <submittedName>
        <fullName evidence="1">Uncharacterized protein</fullName>
    </submittedName>
</protein>
<feature type="non-terminal residue" evidence="1">
    <location>
        <position position="55"/>
    </location>
</feature>
<dbReference type="EMBL" id="LAZR01044491">
    <property type="protein sequence ID" value="KKL04520.1"/>
    <property type="molecule type" value="Genomic_DNA"/>
</dbReference>
<accession>A0A0F9A4X4</accession>
<dbReference type="Gene3D" id="1.10.10.10">
    <property type="entry name" value="Winged helix-like DNA-binding domain superfamily/Winged helix DNA-binding domain"/>
    <property type="match status" value="1"/>
</dbReference>
<sequence>MWFKDTCLDSTKAIMGKLKGFIMERRRNNLDVQADILRTARSGALKTWIVYQANL</sequence>
<gene>
    <name evidence="1" type="ORF">LCGC14_2615230</name>
</gene>